<dbReference type="InterPro" id="IPR027417">
    <property type="entry name" value="P-loop_NTPase"/>
</dbReference>
<organism evidence="1 2">
    <name type="scientific">Lentilactobacillus senioris DSM 24302 = JCM 17472</name>
    <dbReference type="NCBI Taxonomy" id="1423802"/>
    <lineage>
        <taxon>Bacteria</taxon>
        <taxon>Bacillati</taxon>
        <taxon>Bacillota</taxon>
        <taxon>Bacilli</taxon>
        <taxon>Lactobacillales</taxon>
        <taxon>Lactobacillaceae</taxon>
        <taxon>Lentilactobacillus</taxon>
    </lineage>
</organism>
<dbReference type="Gene3D" id="3.40.50.300">
    <property type="entry name" value="P-loop containing nucleotide triphosphate hydrolases"/>
    <property type="match status" value="1"/>
</dbReference>
<comment type="caution">
    <text evidence="1">The sequence shown here is derived from an EMBL/GenBank/DDBJ whole genome shotgun (WGS) entry which is preliminary data.</text>
</comment>
<gene>
    <name evidence="1" type="ORF">FC56_GL000145</name>
</gene>
<proteinExistence type="predicted"/>
<dbReference type="NCBIfam" id="TIGR00678">
    <property type="entry name" value="holB"/>
    <property type="match status" value="1"/>
</dbReference>
<dbReference type="Pfam" id="PF13177">
    <property type="entry name" value="DNA_pol3_delta2"/>
    <property type="match status" value="1"/>
</dbReference>
<dbReference type="Proteomes" id="UP000051256">
    <property type="component" value="Unassembled WGS sequence"/>
</dbReference>
<dbReference type="GO" id="GO:0008408">
    <property type="term" value="F:3'-5' exonuclease activity"/>
    <property type="evidence" value="ECO:0007669"/>
    <property type="project" value="InterPro"/>
</dbReference>
<dbReference type="InterPro" id="IPR004622">
    <property type="entry name" value="DNA_pol_HolB"/>
</dbReference>
<accession>A0A0R2CZB6</accession>
<dbReference type="PANTHER" id="PTHR11669:SF8">
    <property type="entry name" value="DNA POLYMERASE III SUBUNIT DELTA"/>
    <property type="match status" value="1"/>
</dbReference>
<dbReference type="InterPro" id="IPR050238">
    <property type="entry name" value="DNA_Rep/Repair_Clamp_Loader"/>
</dbReference>
<protein>
    <submittedName>
        <fullName evidence="1">DNA polymerase III subunit delta</fullName>
    </submittedName>
</protein>
<dbReference type="GO" id="GO:0006261">
    <property type="term" value="P:DNA-templated DNA replication"/>
    <property type="evidence" value="ECO:0007669"/>
    <property type="project" value="TreeGrafter"/>
</dbReference>
<dbReference type="SUPFAM" id="SSF52540">
    <property type="entry name" value="P-loop containing nucleoside triphosphate hydrolases"/>
    <property type="match status" value="1"/>
</dbReference>
<dbReference type="FunFam" id="3.40.50.300:FF:001255">
    <property type="entry name" value="DNA polymerase III subunit delta"/>
    <property type="match status" value="1"/>
</dbReference>
<name>A0A0R2CZB6_9LACO</name>
<reference evidence="1 2" key="1">
    <citation type="journal article" date="2015" name="Genome Announc.">
        <title>Expanding the biotechnology potential of lactobacilli through comparative genomics of 213 strains and associated genera.</title>
        <authorList>
            <person name="Sun Z."/>
            <person name="Harris H.M."/>
            <person name="McCann A."/>
            <person name="Guo C."/>
            <person name="Argimon S."/>
            <person name="Zhang W."/>
            <person name="Yang X."/>
            <person name="Jeffery I.B."/>
            <person name="Cooney J.C."/>
            <person name="Kagawa T.F."/>
            <person name="Liu W."/>
            <person name="Song Y."/>
            <person name="Salvetti E."/>
            <person name="Wrobel A."/>
            <person name="Rasinkangas P."/>
            <person name="Parkhill J."/>
            <person name="Rea M.C."/>
            <person name="O'Sullivan O."/>
            <person name="Ritari J."/>
            <person name="Douillard F.P."/>
            <person name="Paul Ross R."/>
            <person name="Yang R."/>
            <person name="Briner A.E."/>
            <person name="Felis G.E."/>
            <person name="de Vos W.M."/>
            <person name="Barrangou R."/>
            <person name="Klaenhammer T.R."/>
            <person name="Caufield P.W."/>
            <person name="Cui Y."/>
            <person name="Zhang H."/>
            <person name="O'Toole P.W."/>
        </authorList>
    </citation>
    <scope>NUCLEOTIDE SEQUENCE [LARGE SCALE GENOMIC DNA]</scope>
    <source>
        <strain evidence="1 2">DSM 24302</strain>
    </source>
</reference>
<dbReference type="STRING" id="1423802.FC56_GL000145"/>
<dbReference type="PATRIC" id="fig|1423802.4.peg.147"/>
<dbReference type="EMBL" id="AYZR01000008">
    <property type="protein sequence ID" value="KRM93433.1"/>
    <property type="molecule type" value="Genomic_DNA"/>
</dbReference>
<dbReference type="NCBIfam" id="NF005972">
    <property type="entry name" value="PRK08058.1"/>
    <property type="match status" value="1"/>
</dbReference>
<evidence type="ECO:0000313" key="1">
    <source>
        <dbReference type="EMBL" id="KRM93433.1"/>
    </source>
</evidence>
<keyword evidence="2" id="KW-1185">Reference proteome</keyword>
<dbReference type="AlphaFoldDB" id="A0A0R2CZB6"/>
<sequence length="330" mass="37188">MIEEIQTRQTEIVHQFMNLVANNRLSHAYLFTGEAGAGQLEVAELVAMRLFCKNVQNNLPCGKCPECLRILNQEHPDVVMAKPEGLSIKVDQIRFIKSEFSKSAVEGQQKVFIIEAADKMTIGAANSLLKFIEEPAGSVVTFLISPERQLVLPTIVSRTQVVEFNAVANNLLTEKLTELGVAPSQQPLLLSLTNDLQQIKEWNKDDWFTKIVSQIIKWDEYLIAGNPQAFSQIQMKIMPLVTNREQQRLVLQLIVALWQETLLVKYGQVDVKEIKFQGAKQQLTQATSMSTEQLLLGLKKILNMKSMVDVNVSFQNMLESTTLSILAIFE</sequence>
<dbReference type="RefSeq" id="WP_056978069.1">
    <property type="nucleotide sequence ID" value="NZ_AYZR01000008.1"/>
</dbReference>
<dbReference type="PANTHER" id="PTHR11669">
    <property type="entry name" value="REPLICATION FACTOR C / DNA POLYMERASE III GAMMA-TAU SUBUNIT"/>
    <property type="match status" value="1"/>
</dbReference>
<dbReference type="GO" id="GO:0003887">
    <property type="term" value="F:DNA-directed DNA polymerase activity"/>
    <property type="evidence" value="ECO:0007669"/>
    <property type="project" value="InterPro"/>
</dbReference>
<evidence type="ECO:0000313" key="2">
    <source>
        <dbReference type="Proteomes" id="UP000051256"/>
    </source>
</evidence>